<comment type="caution">
    <text evidence="3">The sequence shown here is derived from an EMBL/GenBank/DDBJ whole genome shotgun (WGS) entry which is preliminary data.</text>
</comment>
<keyword evidence="1" id="KW-0812">Transmembrane</keyword>
<accession>A0A2P7U3A7</accession>
<dbReference type="RefSeq" id="WP_106739698.1">
    <property type="nucleotide sequence ID" value="NZ_PXYY01000001.1"/>
</dbReference>
<keyword evidence="1" id="KW-0472">Membrane</keyword>
<dbReference type="EMBL" id="PXYY01000001">
    <property type="protein sequence ID" value="PSJ81459.1"/>
    <property type="molecule type" value="Genomic_DNA"/>
</dbReference>
<dbReference type="PANTHER" id="PTHR31302:SF0">
    <property type="entry name" value="TRANSMEMBRANE PROTEIN WITH METALLOPHOSPHOESTERASE DOMAIN"/>
    <property type="match status" value="1"/>
</dbReference>
<evidence type="ECO:0000313" key="4">
    <source>
        <dbReference type="Proteomes" id="UP000241868"/>
    </source>
</evidence>
<dbReference type="InterPro" id="IPR004843">
    <property type="entry name" value="Calcineurin-like_PHP"/>
</dbReference>
<reference evidence="3 4" key="1">
    <citation type="submission" date="2018-03" db="EMBL/GenBank/DDBJ databases">
        <title>Neisseria weixii sp. nov., isolated from the intestinal contents of Tibetan Plateau pika (Ochotona curzoniae) in Yushu, Qinghai Province, China.</title>
        <authorList>
            <person name="Gui Z."/>
        </authorList>
    </citation>
    <scope>NUCLEOTIDE SEQUENCE [LARGE SCALE GENOMIC DNA]</scope>
    <source>
        <strain evidence="3 4">ATCC 51483</strain>
    </source>
</reference>
<proteinExistence type="predicted"/>
<organism evidence="3 4">
    <name type="scientific">Neisseria iguanae</name>
    <dbReference type="NCBI Taxonomy" id="90242"/>
    <lineage>
        <taxon>Bacteria</taxon>
        <taxon>Pseudomonadati</taxon>
        <taxon>Pseudomonadota</taxon>
        <taxon>Betaproteobacteria</taxon>
        <taxon>Neisseriales</taxon>
        <taxon>Neisseriaceae</taxon>
        <taxon>Neisseria</taxon>
    </lineage>
</organism>
<dbReference type="OrthoDB" id="9780884at2"/>
<keyword evidence="1" id="KW-1133">Transmembrane helix</keyword>
<gene>
    <name evidence="3" type="ORF">C7N83_00060</name>
</gene>
<protein>
    <submittedName>
        <fullName evidence="3">Metallophosphoesterase</fullName>
    </submittedName>
</protein>
<evidence type="ECO:0000259" key="2">
    <source>
        <dbReference type="Pfam" id="PF00149"/>
    </source>
</evidence>
<dbReference type="GO" id="GO:0016787">
    <property type="term" value="F:hydrolase activity"/>
    <property type="evidence" value="ECO:0007669"/>
    <property type="project" value="InterPro"/>
</dbReference>
<dbReference type="Pfam" id="PF00149">
    <property type="entry name" value="Metallophos"/>
    <property type="match status" value="1"/>
</dbReference>
<feature type="transmembrane region" description="Helical" evidence="1">
    <location>
        <begin position="39"/>
        <end position="57"/>
    </location>
</feature>
<feature type="domain" description="Calcineurin-like phosphoesterase" evidence="2">
    <location>
        <begin position="143"/>
        <end position="304"/>
    </location>
</feature>
<dbReference type="InterPro" id="IPR029052">
    <property type="entry name" value="Metallo-depent_PP-like"/>
</dbReference>
<dbReference type="InterPro" id="IPR051158">
    <property type="entry name" value="Metallophosphoesterase_sf"/>
</dbReference>
<dbReference type="Proteomes" id="UP000241868">
    <property type="component" value="Unassembled WGS sequence"/>
</dbReference>
<keyword evidence="4" id="KW-1185">Reference proteome</keyword>
<dbReference type="AlphaFoldDB" id="A0A2P7U3A7"/>
<evidence type="ECO:0000256" key="1">
    <source>
        <dbReference type="SAM" id="Phobius"/>
    </source>
</evidence>
<sequence length="369" mass="41563">MRFGFFIIVLVLMQLFTFGLGRSLQWLLAPYIGKRGRRWLMGLAYFITNSLIVGLLLQVDHVIFRITAFWMVLLLFVMYAALATFVLYLLLRKFMAQPPLSRSLRLFAPLFLVCLTALSVYNAYTPVVRHQSITINKKLDRPLRIGLASDTHLGLLVGAKELDKLAAVMQQEKVDLILLPGDLMDDDTKVYVAKNMQPHLAKLKAPLGVYATLGNHDLFGHQNEIRAELEKAGIRVLVNEAIEKHGLLLVGRNDDLDKSRPSTEQLLQGQNTNLPVLLLDHRPSEINLHARLPVDIQVSGHVHNGQVAPANLIVQTINRLAYGYEAIGKGHYFVTSGYGFWGIPMRLGSQAEVWIIDVKGQIERPFEKQ</sequence>
<dbReference type="Gene3D" id="3.60.21.10">
    <property type="match status" value="1"/>
</dbReference>
<dbReference type="SUPFAM" id="SSF56300">
    <property type="entry name" value="Metallo-dependent phosphatases"/>
    <property type="match status" value="1"/>
</dbReference>
<dbReference type="PANTHER" id="PTHR31302">
    <property type="entry name" value="TRANSMEMBRANE PROTEIN WITH METALLOPHOSPHOESTERASE DOMAIN-RELATED"/>
    <property type="match status" value="1"/>
</dbReference>
<evidence type="ECO:0000313" key="3">
    <source>
        <dbReference type="EMBL" id="PSJ81459.1"/>
    </source>
</evidence>
<feature type="transmembrane region" description="Helical" evidence="1">
    <location>
        <begin position="6"/>
        <end position="27"/>
    </location>
</feature>
<feature type="transmembrane region" description="Helical" evidence="1">
    <location>
        <begin position="69"/>
        <end position="91"/>
    </location>
</feature>
<feature type="transmembrane region" description="Helical" evidence="1">
    <location>
        <begin position="103"/>
        <end position="124"/>
    </location>
</feature>
<dbReference type="CDD" id="cd07385">
    <property type="entry name" value="MPP_YkuE_C"/>
    <property type="match status" value="1"/>
</dbReference>
<name>A0A2P7U3A7_9NEIS</name>